<name>A0ACB6SIW1_9PLEO</name>
<keyword evidence="2" id="KW-1185">Reference proteome</keyword>
<dbReference type="Proteomes" id="UP000799754">
    <property type="component" value="Unassembled WGS sequence"/>
</dbReference>
<reference evidence="1" key="1">
    <citation type="journal article" date="2020" name="Stud. Mycol.">
        <title>101 Dothideomycetes genomes: a test case for predicting lifestyles and emergence of pathogens.</title>
        <authorList>
            <person name="Haridas S."/>
            <person name="Albert R."/>
            <person name="Binder M."/>
            <person name="Bloem J."/>
            <person name="Labutti K."/>
            <person name="Salamov A."/>
            <person name="Andreopoulos B."/>
            <person name="Baker S."/>
            <person name="Barry K."/>
            <person name="Bills G."/>
            <person name="Bluhm B."/>
            <person name="Cannon C."/>
            <person name="Castanera R."/>
            <person name="Culley D."/>
            <person name="Daum C."/>
            <person name="Ezra D."/>
            <person name="Gonzalez J."/>
            <person name="Henrissat B."/>
            <person name="Kuo A."/>
            <person name="Liang C."/>
            <person name="Lipzen A."/>
            <person name="Lutzoni F."/>
            <person name="Magnuson J."/>
            <person name="Mondo S."/>
            <person name="Nolan M."/>
            <person name="Ohm R."/>
            <person name="Pangilinan J."/>
            <person name="Park H.-J."/>
            <person name="Ramirez L."/>
            <person name="Alfaro M."/>
            <person name="Sun H."/>
            <person name="Tritt A."/>
            <person name="Yoshinaga Y."/>
            <person name="Zwiers L.-H."/>
            <person name="Turgeon B."/>
            <person name="Goodwin S."/>
            <person name="Spatafora J."/>
            <person name="Crous P."/>
            <person name="Grigoriev I."/>
        </authorList>
    </citation>
    <scope>NUCLEOTIDE SEQUENCE</scope>
    <source>
        <strain evidence="1">CBS 525.71</strain>
    </source>
</reference>
<sequence length="258" mass="28419">MHTRLRLTKPTLLNTHHHPNSLQSLPAAGLRPQQQPLFVLATSNMSSKHTCLWVMIRVSTSSRCKSRQRRRTTAPAPRNALNALDVSLSKPWSIERGRWAWISRGAMRCRRYLRCGMLSRAVHPRVSMSELTPPPVGLILAPKKPPPPAALTTKVTDSEKVPDVSSLFDEDKGDANTDAMLAAGRQAAPDTEGNTEREHKLKEEQTHNPVTSSIIRLSTHRSVNTVRHKSAADEPDARSDTSSSSSSSFINGLSDAQS</sequence>
<accession>A0ACB6SIW1</accession>
<organism evidence="1 2">
    <name type="scientific">Macroventuria anomochaeta</name>
    <dbReference type="NCBI Taxonomy" id="301207"/>
    <lineage>
        <taxon>Eukaryota</taxon>
        <taxon>Fungi</taxon>
        <taxon>Dikarya</taxon>
        <taxon>Ascomycota</taxon>
        <taxon>Pezizomycotina</taxon>
        <taxon>Dothideomycetes</taxon>
        <taxon>Pleosporomycetidae</taxon>
        <taxon>Pleosporales</taxon>
        <taxon>Pleosporineae</taxon>
        <taxon>Didymellaceae</taxon>
        <taxon>Macroventuria</taxon>
    </lineage>
</organism>
<protein>
    <submittedName>
        <fullName evidence="1">Uncharacterized protein</fullName>
    </submittedName>
</protein>
<evidence type="ECO:0000313" key="2">
    <source>
        <dbReference type="Proteomes" id="UP000799754"/>
    </source>
</evidence>
<gene>
    <name evidence="1" type="ORF">BU25DRAFT_3124</name>
</gene>
<comment type="caution">
    <text evidence="1">The sequence shown here is derived from an EMBL/GenBank/DDBJ whole genome shotgun (WGS) entry which is preliminary data.</text>
</comment>
<evidence type="ECO:0000313" key="1">
    <source>
        <dbReference type="EMBL" id="KAF2633294.1"/>
    </source>
</evidence>
<proteinExistence type="predicted"/>
<dbReference type="EMBL" id="MU006701">
    <property type="protein sequence ID" value="KAF2633294.1"/>
    <property type="molecule type" value="Genomic_DNA"/>
</dbReference>